<accession>A0A936ZJH3</accession>
<gene>
    <name evidence="1" type="ORF">JKG68_31200</name>
</gene>
<dbReference type="Proteomes" id="UP000605848">
    <property type="component" value="Unassembled WGS sequence"/>
</dbReference>
<dbReference type="EMBL" id="JAEQMY010000193">
    <property type="protein sequence ID" value="MBL0408342.1"/>
    <property type="molecule type" value="Genomic_DNA"/>
</dbReference>
<name>A0A936ZJH3_9HYPH</name>
<sequence>MRSFEAILHVPPDHRLEQIRTSACDGVVQQIHWDHEEYDASGRMIARYHSFVELHENGRQCCGWRKYNSSGHLINAEDLTASKDKIRFNEA</sequence>
<evidence type="ECO:0000313" key="2">
    <source>
        <dbReference type="Proteomes" id="UP000605848"/>
    </source>
</evidence>
<dbReference type="AlphaFoldDB" id="A0A936ZJH3"/>
<organism evidence="1 2">
    <name type="scientific">Microvirga aerilata</name>
    <dbReference type="NCBI Taxonomy" id="670292"/>
    <lineage>
        <taxon>Bacteria</taxon>
        <taxon>Pseudomonadati</taxon>
        <taxon>Pseudomonadota</taxon>
        <taxon>Alphaproteobacteria</taxon>
        <taxon>Hyphomicrobiales</taxon>
        <taxon>Methylobacteriaceae</taxon>
        <taxon>Microvirga</taxon>
    </lineage>
</organism>
<keyword evidence="2" id="KW-1185">Reference proteome</keyword>
<dbReference type="RefSeq" id="WP_202066205.1">
    <property type="nucleotide sequence ID" value="NZ_JAEQMY010000193.1"/>
</dbReference>
<protein>
    <submittedName>
        <fullName evidence="1">Uncharacterized protein</fullName>
    </submittedName>
</protein>
<evidence type="ECO:0000313" key="1">
    <source>
        <dbReference type="EMBL" id="MBL0408342.1"/>
    </source>
</evidence>
<proteinExistence type="predicted"/>
<reference evidence="1" key="1">
    <citation type="submission" date="2021-01" db="EMBL/GenBank/DDBJ databases">
        <title>Microvirga sp.</title>
        <authorList>
            <person name="Kim M.K."/>
        </authorList>
    </citation>
    <scope>NUCLEOTIDE SEQUENCE</scope>
    <source>
        <strain evidence="1">5420S-16</strain>
    </source>
</reference>
<comment type="caution">
    <text evidence="1">The sequence shown here is derived from an EMBL/GenBank/DDBJ whole genome shotgun (WGS) entry which is preliminary data.</text>
</comment>